<dbReference type="Proteomes" id="UP000036367">
    <property type="component" value="Unassembled WGS sequence"/>
</dbReference>
<sequence length="75" mass="8083">MPSACDLGLETQGFRLPSLRDWSSVSGPSNNRGAVTVVSLGFSTRGLGHHHLARQAAERRQVAGGDGRWIEKVKL</sequence>
<proteinExistence type="predicted"/>
<evidence type="ECO:0000313" key="2">
    <source>
        <dbReference type="Proteomes" id="UP000036367"/>
    </source>
</evidence>
<comment type="caution">
    <text evidence="1">The sequence shown here is derived from an EMBL/GenBank/DDBJ whole genome shotgun (WGS) entry which is preliminary data.</text>
</comment>
<reference evidence="1" key="1">
    <citation type="submission" date="2015-05" db="EMBL/GenBank/DDBJ databases">
        <title>Permanent draft genome of Rhodopirellula islandicus K833.</title>
        <authorList>
            <person name="Kizina J."/>
            <person name="Richter M."/>
            <person name="Glockner F.O."/>
            <person name="Harder J."/>
        </authorList>
    </citation>
    <scope>NUCLEOTIDE SEQUENCE [LARGE SCALE GENOMIC DNA]</scope>
    <source>
        <strain evidence="1">K833</strain>
    </source>
</reference>
<accession>A0A0J1B6R4</accession>
<gene>
    <name evidence="1" type="ORF">RISK_005846</name>
</gene>
<protein>
    <submittedName>
        <fullName evidence="1">Uncharacterized protein</fullName>
    </submittedName>
</protein>
<dbReference type="AlphaFoldDB" id="A0A0J1B6R4"/>
<dbReference type="EMBL" id="LECT01000045">
    <property type="protein sequence ID" value="KLU02176.1"/>
    <property type="molecule type" value="Genomic_DNA"/>
</dbReference>
<dbReference type="PATRIC" id="fig|595434.4.peg.5549"/>
<keyword evidence="2" id="KW-1185">Reference proteome</keyword>
<organism evidence="1 2">
    <name type="scientific">Rhodopirellula islandica</name>
    <dbReference type="NCBI Taxonomy" id="595434"/>
    <lineage>
        <taxon>Bacteria</taxon>
        <taxon>Pseudomonadati</taxon>
        <taxon>Planctomycetota</taxon>
        <taxon>Planctomycetia</taxon>
        <taxon>Pirellulales</taxon>
        <taxon>Pirellulaceae</taxon>
        <taxon>Rhodopirellula</taxon>
    </lineage>
</organism>
<evidence type="ECO:0000313" key="1">
    <source>
        <dbReference type="EMBL" id="KLU02176.1"/>
    </source>
</evidence>
<name>A0A0J1B6R4_RHOIS</name>